<keyword evidence="4" id="KW-0969">Cilium</keyword>
<name>A0A482W2C2_ASBVE</name>
<dbReference type="Proteomes" id="UP000292052">
    <property type="component" value="Unassembled WGS sequence"/>
</dbReference>
<dbReference type="PANTHER" id="PTHR31180:SF2">
    <property type="entry name" value="CILIA- AND FLAGELLA-ASSOCIATED PROTEIN 107"/>
    <property type="match status" value="1"/>
</dbReference>
<keyword evidence="5" id="KW-0206">Cytoskeleton</keyword>
<sequence length="235" mass="27481">KPTNIYSSKVLVGPWVNERAEAAFVPEVYKHSISTYRDSYGAKPPSGNDPSIIWDQKLNAEESNFVSQIGRNDFPNYFENFSSTYDLSYNHFPKCYRGYIPRTLRFRLGRFEPDDHYILTFGNLTKYGLLDYKKEQWACERQDPRQTYSTNYRDAFTSPEMNDYKFQRFAIPLQNSSRMDEVNVLMFNLKLRDRSICNVPANYNLVTVPVKKTCNPITWECALSEKPAECCKKCI</sequence>
<dbReference type="InterPro" id="IPR037662">
    <property type="entry name" value="CFAP68/107"/>
</dbReference>
<dbReference type="STRING" id="1661398.A0A482W2C2"/>
<evidence type="ECO:0000313" key="9">
    <source>
        <dbReference type="EMBL" id="RZC39214.1"/>
    </source>
</evidence>
<organism evidence="9 10">
    <name type="scientific">Asbolus verrucosus</name>
    <name type="common">Desert ironclad beetle</name>
    <dbReference type="NCBI Taxonomy" id="1661398"/>
    <lineage>
        <taxon>Eukaryota</taxon>
        <taxon>Metazoa</taxon>
        <taxon>Ecdysozoa</taxon>
        <taxon>Arthropoda</taxon>
        <taxon>Hexapoda</taxon>
        <taxon>Insecta</taxon>
        <taxon>Pterygota</taxon>
        <taxon>Neoptera</taxon>
        <taxon>Endopterygota</taxon>
        <taxon>Coleoptera</taxon>
        <taxon>Polyphaga</taxon>
        <taxon>Cucujiformia</taxon>
        <taxon>Tenebrionidae</taxon>
        <taxon>Pimeliinae</taxon>
        <taxon>Asbolus</taxon>
    </lineage>
</organism>
<reference evidence="9 10" key="1">
    <citation type="submission" date="2017-03" db="EMBL/GenBank/DDBJ databases">
        <title>Genome of the blue death feigning beetle - Asbolus verrucosus.</title>
        <authorList>
            <person name="Rider S.D."/>
        </authorList>
    </citation>
    <scope>NUCLEOTIDE SEQUENCE [LARGE SCALE GENOMIC DNA]</scope>
    <source>
        <strain evidence="9">Butters</strain>
        <tissue evidence="9">Head and leg muscle</tissue>
    </source>
</reference>
<dbReference type="Pfam" id="PF22595">
    <property type="entry name" value="CFAP107"/>
    <property type="match status" value="1"/>
</dbReference>
<dbReference type="PANTHER" id="PTHR31180">
    <property type="entry name" value="CILIA- AND FLAGELLA-ASSOCIATED PROTEIN 107-RELATED"/>
    <property type="match status" value="1"/>
</dbReference>
<keyword evidence="3" id="KW-0282">Flagellum</keyword>
<feature type="non-terminal residue" evidence="9">
    <location>
        <position position="1"/>
    </location>
</feature>
<dbReference type="EMBL" id="QDEB01036295">
    <property type="protein sequence ID" value="RZC39214.1"/>
    <property type="molecule type" value="Genomic_DNA"/>
</dbReference>
<keyword evidence="10" id="KW-1185">Reference proteome</keyword>
<keyword evidence="6" id="KW-0966">Cell projection</keyword>
<comment type="subunit">
    <text evidence="8">Microtubule inner protein component of sperm flagellar doublet microtubules.</text>
</comment>
<keyword evidence="2" id="KW-0963">Cytoplasm</keyword>
<comment type="subcellular location">
    <subcellularLocation>
        <location evidence="1">Cytoplasm</location>
        <location evidence="1">Cytoskeleton</location>
        <location evidence="1">Flagellum axoneme</location>
    </subcellularLocation>
</comment>
<accession>A0A482W2C2</accession>
<evidence type="ECO:0000313" key="10">
    <source>
        <dbReference type="Proteomes" id="UP000292052"/>
    </source>
</evidence>
<dbReference type="InterPro" id="IPR054709">
    <property type="entry name" value="CFAP107"/>
</dbReference>
<evidence type="ECO:0000256" key="1">
    <source>
        <dbReference type="ARBA" id="ARBA00004611"/>
    </source>
</evidence>
<evidence type="ECO:0000256" key="8">
    <source>
        <dbReference type="ARBA" id="ARBA00046435"/>
    </source>
</evidence>
<evidence type="ECO:0000256" key="7">
    <source>
        <dbReference type="ARBA" id="ARBA00035003"/>
    </source>
</evidence>
<evidence type="ECO:0000256" key="2">
    <source>
        <dbReference type="ARBA" id="ARBA00022490"/>
    </source>
</evidence>
<evidence type="ECO:0000256" key="5">
    <source>
        <dbReference type="ARBA" id="ARBA00023212"/>
    </source>
</evidence>
<comment type="caution">
    <text evidence="9">The sequence shown here is derived from an EMBL/GenBank/DDBJ whole genome shotgun (WGS) entry which is preliminary data.</text>
</comment>
<gene>
    <name evidence="9" type="ORF">BDFB_005326</name>
</gene>
<proteinExistence type="predicted"/>
<evidence type="ECO:0000256" key="3">
    <source>
        <dbReference type="ARBA" id="ARBA00022846"/>
    </source>
</evidence>
<evidence type="ECO:0000256" key="4">
    <source>
        <dbReference type="ARBA" id="ARBA00023069"/>
    </source>
</evidence>
<protein>
    <submittedName>
        <fullName evidence="9">Uncharacterized protein</fullName>
    </submittedName>
</protein>
<dbReference type="GO" id="GO:0005879">
    <property type="term" value="C:axonemal microtubule"/>
    <property type="evidence" value="ECO:0007669"/>
    <property type="project" value="TreeGrafter"/>
</dbReference>
<comment type="function">
    <text evidence="7">Microtubule inner protein (MIP) part of the dynein-decorated doublet microtubules (DMTs) in cilia axoneme, which is required for motile cilia beating.</text>
</comment>
<evidence type="ECO:0000256" key="6">
    <source>
        <dbReference type="ARBA" id="ARBA00023273"/>
    </source>
</evidence>
<dbReference type="OrthoDB" id="8185227at2759"/>
<dbReference type="GO" id="GO:0030317">
    <property type="term" value="P:flagellated sperm motility"/>
    <property type="evidence" value="ECO:0007669"/>
    <property type="project" value="InterPro"/>
</dbReference>
<dbReference type="AlphaFoldDB" id="A0A482W2C2"/>